<reference evidence="2" key="2">
    <citation type="submission" date="2019-10" db="EMBL/GenBank/DDBJ databases">
        <authorList>
            <consortium name="NCBI Pathogen Detection Project"/>
        </authorList>
    </citation>
    <scope>NUCLEOTIDE SEQUENCE</scope>
    <source>
        <strain evidence="2">AZ00058701</strain>
    </source>
</reference>
<proteinExistence type="predicted"/>
<gene>
    <name evidence="2" type="ORF">JBJ86_07225</name>
</gene>
<dbReference type="AlphaFoldDB" id="A0AAN5PHM7"/>
<comment type="caution">
    <text evidence="2">The sequence shown here is derived from an EMBL/GenBank/DDBJ whole genome shotgun (WGS) entry which is preliminary data.</text>
</comment>
<dbReference type="GeneID" id="57034159"/>
<dbReference type="EMBL" id="DACWHX010000007">
    <property type="protein sequence ID" value="HAU1880038.1"/>
    <property type="molecule type" value="Genomic_DNA"/>
</dbReference>
<name>A0AAN5PHM7_LEGPN</name>
<accession>A0AAN5PHM7</accession>
<reference evidence="2" key="1">
    <citation type="journal article" date="2018" name="Genome Biol.">
        <title>SKESA: strategic k-mer extension for scrupulous assemblies.</title>
        <authorList>
            <person name="Souvorov A."/>
            <person name="Agarwala R."/>
            <person name="Lipman D.J."/>
        </authorList>
    </citation>
    <scope>NUCLEOTIDE SEQUENCE</scope>
    <source>
        <strain evidence="2">AZ00058701</strain>
    </source>
</reference>
<sequence>MKKIILDTSILRSLSLSKSAEVEALNKLIKYEHVEVYLPYIIYNEYITHLRDEFNQSVIILNREVRKLNKYLYKSRSIKDEFLKAVDQINFDEINEFNYWIDKYQIQVATNLDLDPTVVLTDYFNGKLPYRSLKCREDIPDSFIHHEIMKYSEQTKEEIIFICHDKKLIKSFENTRISLYDSLKDYVQKPETNKLLSAIKAEFLVELYDYFVENIEDVRERIENDLSTKIDYMEIQSNHIPSDNNEGNIASIEYVDPKDFKIIKDSLYHYGDDLYTFDTVFLADVSVDFYIYKPDYYCLDEEFYTEDHNDHYFSAQKSIIVEFKCNIKVNILIDEDDDSVTYENLEINDISFSG</sequence>
<feature type="domain" description="DUF4935" evidence="1">
    <location>
        <begin position="4"/>
        <end position="166"/>
    </location>
</feature>
<dbReference type="Pfam" id="PF16289">
    <property type="entry name" value="PIN_12"/>
    <property type="match status" value="1"/>
</dbReference>
<organism evidence="2 3">
    <name type="scientific">Legionella pneumophila</name>
    <dbReference type="NCBI Taxonomy" id="446"/>
    <lineage>
        <taxon>Bacteria</taxon>
        <taxon>Pseudomonadati</taxon>
        <taxon>Pseudomonadota</taxon>
        <taxon>Gammaproteobacteria</taxon>
        <taxon>Legionellales</taxon>
        <taxon>Legionellaceae</taxon>
        <taxon>Legionella</taxon>
    </lineage>
</organism>
<protein>
    <recommendedName>
        <fullName evidence="1">DUF4935 domain-containing protein</fullName>
    </recommendedName>
</protein>
<dbReference type="RefSeq" id="WP_010945912.1">
    <property type="nucleotide sequence ID" value="NZ_CCZO01000004.1"/>
</dbReference>
<evidence type="ECO:0000313" key="2">
    <source>
        <dbReference type="EMBL" id="HAU1880038.1"/>
    </source>
</evidence>
<dbReference type="Proteomes" id="UP000866496">
    <property type="component" value="Unassembled WGS sequence"/>
</dbReference>
<evidence type="ECO:0000259" key="1">
    <source>
        <dbReference type="Pfam" id="PF16289"/>
    </source>
</evidence>
<evidence type="ECO:0000313" key="3">
    <source>
        <dbReference type="Proteomes" id="UP000866496"/>
    </source>
</evidence>
<dbReference type="InterPro" id="IPR032557">
    <property type="entry name" value="DUF4935"/>
</dbReference>